<evidence type="ECO:0000259" key="1">
    <source>
        <dbReference type="PROSITE" id="PS51833"/>
    </source>
</evidence>
<dbReference type="CDD" id="cd00077">
    <property type="entry name" value="HDc"/>
    <property type="match status" value="1"/>
</dbReference>
<dbReference type="PANTHER" id="PTHR33525">
    <property type="match status" value="1"/>
</dbReference>
<keyword evidence="3" id="KW-1185">Reference proteome</keyword>
<dbReference type="Gene3D" id="1.10.3210.10">
    <property type="entry name" value="Hypothetical protein af1432"/>
    <property type="match status" value="1"/>
</dbReference>
<evidence type="ECO:0000313" key="3">
    <source>
        <dbReference type="Proteomes" id="UP000006329"/>
    </source>
</evidence>
<gene>
    <name evidence="2" type="ORF">LEP1GSC179_2132</name>
</gene>
<dbReference type="PROSITE" id="PS51833">
    <property type="entry name" value="HDOD"/>
    <property type="match status" value="1"/>
</dbReference>
<feature type="domain" description="HDOD" evidence="1">
    <location>
        <begin position="248"/>
        <end position="443"/>
    </location>
</feature>
<comment type="caution">
    <text evidence="2">The sequence shown here is derived from an EMBL/GenBank/DDBJ whole genome shotgun (WGS) entry which is preliminary data.</text>
</comment>
<dbReference type="InterPro" id="IPR013976">
    <property type="entry name" value="HDOD"/>
</dbReference>
<organism evidence="2 3">
    <name type="scientific">Leptospira santarosai str. MOR084</name>
    <dbReference type="NCBI Taxonomy" id="1049984"/>
    <lineage>
        <taxon>Bacteria</taxon>
        <taxon>Pseudomonadati</taxon>
        <taxon>Spirochaetota</taxon>
        <taxon>Spirochaetia</taxon>
        <taxon>Leptospirales</taxon>
        <taxon>Leptospiraceae</taxon>
        <taxon>Leptospira</taxon>
    </lineage>
</organism>
<name>A0A0E2BRC1_9LEPT</name>
<sequence length="508" mass="57931">MSQNKTLEFHHHSDLGLYSNLKDLDHPVLENSPVHYRFHNLTENVDSIISRTLDRYLLQLDIIYVRDSVFTTLKETIANSIKANIKRIYFRELKADIHNPEIYKQKILGFKKDYLDNKEKYEELLFKNNFVVLVSFVCSKDMIRIRVMNNVKLSPTEVERINQRIEKAKFYNDLAEAFLEAGDETEGAGLGLVMSLMMLKNDGLSETSYKIESQGDNTSVIIDIPLNVSKENFQLQQTGDILRNVDGLPTFPRSIQDIQTMIEKPNSSISQIAEVIKKDVALSANILKLANSAAFIRSNKVETLDRAIQLIGLKELSQLLFSLGTKQILEDKFPAFLSIWEKSNQCAFYCKLIASKTDLPKDSVSNLMSAALLHDIGEIILISLEERTMRNIGKISASKEIASAVSMEEAALGITHTKVGALIAEKWNFPDLYGKAMEFHHRPLTVEEEYVPYIYPIYLADMMIKINNEEAKYSEIPEKILQFCKFESSGDFHSFRTKALENFLSRTG</sequence>
<dbReference type="EMBL" id="AHON02000042">
    <property type="protein sequence ID" value="EKO33967.1"/>
    <property type="molecule type" value="Genomic_DNA"/>
</dbReference>
<dbReference type="AlphaFoldDB" id="A0A0E2BRC1"/>
<dbReference type="SUPFAM" id="SSF109604">
    <property type="entry name" value="HD-domain/PDEase-like"/>
    <property type="match status" value="1"/>
</dbReference>
<dbReference type="PANTHER" id="PTHR33525:SF3">
    <property type="entry name" value="RIBONUCLEASE Y"/>
    <property type="match status" value="1"/>
</dbReference>
<dbReference type="InterPro" id="IPR052340">
    <property type="entry name" value="RNase_Y/CdgJ"/>
</dbReference>
<protein>
    <submittedName>
        <fullName evidence="2">HDOD domain protein</fullName>
    </submittedName>
</protein>
<dbReference type="RefSeq" id="WP_004457524.1">
    <property type="nucleotide sequence ID" value="NZ_AHON02000042.1"/>
</dbReference>
<dbReference type="GeneID" id="29741310"/>
<evidence type="ECO:0000313" key="2">
    <source>
        <dbReference type="EMBL" id="EKO33967.1"/>
    </source>
</evidence>
<dbReference type="Pfam" id="PF08668">
    <property type="entry name" value="HDOD"/>
    <property type="match status" value="1"/>
</dbReference>
<reference evidence="2" key="1">
    <citation type="submission" date="2012-10" db="EMBL/GenBank/DDBJ databases">
        <authorList>
            <person name="Harkins D.M."/>
            <person name="Durkin A.S."/>
            <person name="Brinkac L.M."/>
            <person name="Haft D.H."/>
            <person name="Selengut J.D."/>
            <person name="Sanka R."/>
            <person name="DePew J."/>
            <person name="Purushe J."/>
            <person name="Matthias M.A."/>
            <person name="Vinetz J.M."/>
            <person name="Sutton G.G."/>
            <person name="Nierman W.C."/>
            <person name="Fouts D.E."/>
        </authorList>
    </citation>
    <scope>NUCLEOTIDE SEQUENCE [LARGE SCALE GENOMIC DNA]</scope>
    <source>
        <strain evidence="2">MOR084</strain>
    </source>
</reference>
<dbReference type="InterPro" id="IPR003607">
    <property type="entry name" value="HD/PDEase_dom"/>
</dbReference>
<dbReference type="Proteomes" id="UP000006329">
    <property type="component" value="Unassembled WGS sequence"/>
</dbReference>
<proteinExistence type="predicted"/>
<accession>A0A0E2BRC1</accession>